<dbReference type="AlphaFoldDB" id="A0A0V0Z0D2"/>
<dbReference type="Proteomes" id="UP000054783">
    <property type="component" value="Unassembled WGS sequence"/>
</dbReference>
<dbReference type="EMBL" id="JYDQ01000996">
    <property type="protein sequence ID" value="KRY05999.1"/>
    <property type="molecule type" value="Genomic_DNA"/>
</dbReference>
<proteinExistence type="predicted"/>
<keyword evidence="2" id="KW-1185">Reference proteome</keyword>
<reference evidence="1 2" key="1">
    <citation type="submission" date="2015-01" db="EMBL/GenBank/DDBJ databases">
        <title>Evolution of Trichinella species and genotypes.</title>
        <authorList>
            <person name="Korhonen P.K."/>
            <person name="Edoardo P."/>
            <person name="Giuseppe L.R."/>
            <person name="Gasser R.B."/>
        </authorList>
    </citation>
    <scope>NUCLEOTIDE SEQUENCE [LARGE SCALE GENOMIC DNA]</scope>
    <source>
        <strain evidence="1">ISS2496</strain>
    </source>
</reference>
<name>A0A0V0Z0D2_9BILA</name>
<gene>
    <name evidence="1" type="ORF">T12_4924</name>
</gene>
<feature type="non-terminal residue" evidence="1">
    <location>
        <position position="1"/>
    </location>
</feature>
<accession>A0A0V0Z0D2</accession>
<evidence type="ECO:0000313" key="1">
    <source>
        <dbReference type="EMBL" id="KRY05999.1"/>
    </source>
</evidence>
<organism evidence="1 2">
    <name type="scientific">Trichinella patagoniensis</name>
    <dbReference type="NCBI Taxonomy" id="990121"/>
    <lineage>
        <taxon>Eukaryota</taxon>
        <taxon>Metazoa</taxon>
        <taxon>Ecdysozoa</taxon>
        <taxon>Nematoda</taxon>
        <taxon>Enoplea</taxon>
        <taxon>Dorylaimia</taxon>
        <taxon>Trichinellida</taxon>
        <taxon>Trichinellidae</taxon>
        <taxon>Trichinella</taxon>
    </lineage>
</organism>
<sequence>KSQTKEPAISVCIDDATIFGHFNLIGQNFIKLQTYSRSFLKDCIDHFAHVLTIANSVISHFSAN</sequence>
<protein>
    <submittedName>
        <fullName evidence="1">Uncharacterized protein</fullName>
    </submittedName>
</protein>
<evidence type="ECO:0000313" key="2">
    <source>
        <dbReference type="Proteomes" id="UP000054783"/>
    </source>
</evidence>
<comment type="caution">
    <text evidence="1">The sequence shown here is derived from an EMBL/GenBank/DDBJ whole genome shotgun (WGS) entry which is preliminary data.</text>
</comment>